<evidence type="ECO:0000313" key="10">
    <source>
        <dbReference type="EMBL" id="KAK0181221.1"/>
    </source>
</evidence>
<dbReference type="Pfam" id="PF00089">
    <property type="entry name" value="Trypsin"/>
    <property type="match status" value="1"/>
</dbReference>
<reference evidence="10" key="2">
    <citation type="submission" date="2023-03" db="EMBL/GenBank/DDBJ databases">
        <authorList>
            <person name="Inwood S.N."/>
            <person name="Skelly J.G."/>
            <person name="Guhlin J."/>
            <person name="Harrop T.W.R."/>
            <person name="Goldson S.G."/>
            <person name="Dearden P.K."/>
        </authorList>
    </citation>
    <scope>NUCLEOTIDE SEQUENCE</scope>
    <source>
        <strain evidence="10">Lincoln</strain>
        <tissue evidence="10">Whole body</tissue>
    </source>
</reference>
<comment type="subcellular location">
    <subcellularLocation>
        <location evidence="1">Secreted</location>
        <location evidence="1">Extracellular space</location>
    </subcellularLocation>
</comment>
<dbReference type="PROSITE" id="PS00135">
    <property type="entry name" value="TRYPSIN_SER"/>
    <property type="match status" value="1"/>
</dbReference>
<dbReference type="InterPro" id="IPR043504">
    <property type="entry name" value="Peptidase_S1_PA_chymotrypsin"/>
</dbReference>
<gene>
    <name evidence="10" type="ORF">PV327_003523</name>
</gene>
<keyword evidence="4 8" id="KW-0378">Hydrolase</keyword>
<dbReference type="InterPro" id="IPR001254">
    <property type="entry name" value="Trypsin_dom"/>
</dbReference>
<evidence type="ECO:0000256" key="3">
    <source>
        <dbReference type="ARBA" id="ARBA00022670"/>
    </source>
</evidence>
<dbReference type="InterPro" id="IPR018114">
    <property type="entry name" value="TRYPSIN_HIS"/>
</dbReference>
<dbReference type="InterPro" id="IPR033116">
    <property type="entry name" value="TRYPSIN_SER"/>
</dbReference>
<name>A0AA39G4N3_MICHY</name>
<protein>
    <recommendedName>
        <fullName evidence="7">chymotrypsin</fullName>
        <ecNumber evidence="7">3.4.21.1</ecNumber>
    </recommendedName>
</protein>
<accession>A0AA39G4N3</accession>
<dbReference type="PROSITE" id="PS00134">
    <property type="entry name" value="TRYPSIN_HIS"/>
    <property type="match status" value="1"/>
</dbReference>
<evidence type="ECO:0000256" key="4">
    <source>
        <dbReference type="ARBA" id="ARBA00022801"/>
    </source>
</evidence>
<keyword evidence="11" id="KW-1185">Reference proteome</keyword>
<evidence type="ECO:0000256" key="6">
    <source>
        <dbReference type="ARBA" id="ARBA00023157"/>
    </source>
</evidence>
<evidence type="ECO:0000259" key="9">
    <source>
        <dbReference type="PROSITE" id="PS50240"/>
    </source>
</evidence>
<dbReference type="EC" id="3.4.21.1" evidence="7"/>
<sequence length="266" mass="29390">MERSVRCGRIKENTFSNKNNDGFIFQARIKPSAFFGRIVNGEDAQSGEIPYQVSLQTWYNFHFCGGAVLTKNYVITAAHCVVDIAFNDIKIIAGSTNLNDPQSTHAVEKIIIHEDYTPDDSWRNDIALIKIKSEFNISSILNYVSLPFLHQKIPAGSIAIVSGWGRLWQNGPSMSILQKAQVFIASQEYCENINAKEGLTVHSSHICAIAHTTETGSCHGDSGGPLTVDGKLVGLVSWGVECGSTKYPTVYTRVSEYLNWIDENVV</sequence>
<dbReference type="Gene3D" id="2.40.10.10">
    <property type="entry name" value="Trypsin-like serine proteases"/>
    <property type="match status" value="1"/>
</dbReference>
<evidence type="ECO:0000313" key="11">
    <source>
        <dbReference type="Proteomes" id="UP001168972"/>
    </source>
</evidence>
<feature type="domain" description="Peptidase S1" evidence="9">
    <location>
        <begin position="38"/>
        <end position="266"/>
    </location>
</feature>
<dbReference type="GO" id="GO:0016485">
    <property type="term" value="P:protein processing"/>
    <property type="evidence" value="ECO:0007669"/>
    <property type="project" value="UniProtKB-ARBA"/>
</dbReference>
<dbReference type="InterPro" id="IPR001314">
    <property type="entry name" value="Peptidase_S1A"/>
</dbReference>
<dbReference type="GO" id="GO:0004252">
    <property type="term" value="F:serine-type endopeptidase activity"/>
    <property type="evidence" value="ECO:0007669"/>
    <property type="project" value="UniProtKB-EC"/>
</dbReference>
<dbReference type="PROSITE" id="PS50240">
    <property type="entry name" value="TRYPSIN_DOM"/>
    <property type="match status" value="1"/>
</dbReference>
<evidence type="ECO:0000256" key="5">
    <source>
        <dbReference type="ARBA" id="ARBA00022825"/>
    </source>
</evidence>
<proteinExistence type="predicted"/>
<keyword evidence="5 8" id="KW-0720">Serine protease</keyword>
<comment type="caution">
    <text evidence="10">The sequence shown here is derived from an EMBL/GenBank/DDBJ whole genome shotgun (WGS) entry which is preliminary data.</text>
</comment>
<dbReference type="AlphaFoldDB" id="A0AA39G4N3"/>
<keyword evidence="3 8" id="KW-0645">Protease</keyword>
<dbReference type="InterPro" id="IPR009003">
    <property type="entry name" value="Peptidase_S1_PA"/>
</dbReference>
<dbReference type="PANTHER" id="PTHR24252:SF7">
    <property type="entry name" value="HYALIN"/>
    <property type="match status" value="1"/>
</dbReference>
<keyword evidence="2" id="KW-0964">Secreted</keyword>
<evidence type="ECO:0000256" key="1">
    <source>
        <dbReference type="ARBA" id="ARBA00004239"/>
    </source>
</evidence>
<dbReference type="GO" id="GO:0005576">
    <property type="term" value="C:extracellular region"/>
    <property type="evidence" value="ECO:0007669"/>
    <property type="project" value="UniProtKB-SubCell"/>
</dbReference>
<reference evidence="10" key="1">
    <citation type="journal article" date="2023" name="bioRxiv">
        <title>Scaffold-level genome assemblies of two parasitoid biocontrol wasps reveal the parthenogenesis mechanism and an associated novel virus.</title>
        <authorList>
            <person name="Inwood S."/>
            <person name="Skelly J."/>
            <person name="Guhlin J."/>
            <person name="Harrop T."/>
            <person name="Goldson S."/>
            <person name="Dearden P."/>
        </authorList>
    </citation>
    <scope>NUCLEOTIDE SEQUENCE</scope>
    <source>
        <strain evidence="10">Lincoln</strain>
        <tissue evidence="10">Whole body</tissue>
    </source>
</reference>
<dbReference type="CDD" id="cd00190">
    <property type="entry name" value="Tryp_SPc"/>
    <property type="match status" value="1"/>
</dbReference>
<dbReference type="FunFam" id="2.40.10.10:FF:000047">
    <property type="entry name" value="Trypsin eta"/>
    <property type="match status" value="1"/>
</dbReference>
<organism evidence="10 11">
    <name type="scientific">Microctonus hyperodae</name>
    <name type="common">Parasitoid wasp</name>
    <dbReference type="NCBI Taxonomy" id="165561"/>
    <lineage>
        <taxon>Eukaryota</taxon>
        <taxon>Metazoa</taxon>
        <taxon>Ecdysozoa</taxon>
        <taxon>Arthropoda</taxon>
        <taxon>Hexapoda</taxon>
        <taxon>Insecta</taxon>
        <taxon>Pterygota</taxon>
        <taxon>Neoptera</taxon>
        <taxon>Endopterygota</taxon>
        <taxon>Hymenoptera</taxon>
        <taxon>Apocrita</taxon>
        <taxon>Ichneumonoidea</taxon>
        <taxon>Braconidae</taxon>
        <taxon>Euphorinae</taxon>
        <taxon>Microctonus</taxon>
    </lineage>
</organism>
<dbReference type="SMART" id="SM00020">
    <property type="entry name" value="Tryp_SPc"/>
    <property type="match status" value="1"/>
</dbReference>
<dbReference type="Proteomes" id="UP001168972">
    <property type="component" value="Unassembled WGS sequence"/>
</dbReference>
<keyword evidence="6" id="KW-1015">Disulfide bond</keyword>
<evidence type="ECO:0000256" key="2">
    <source>
        <dbReference type="ARBA" id="ARBA00022525"/>
    </source>
</evidence>
<dbReference type="EMBL" id="JAQQBR010000002">
    <property type="protein sequence ID" value="KAK0181221.1"/>
    <property type="molecule type" value="Genomic_DNA"/>
</dbReference>
<evidence type="ECO:0000256" key="8">
    <source>
        <dbReference type="RuleBase" id="RU363034"/>
    </source>
</evidence>
<dbReference type="SUPFAM" id="SSF50494">
    <property type="entry name" value="Trypsin-like serine proteases"/>
    <property type="match status" value="1"/>
</dbReference>
<dbReference type="PANTHER" id="PTHR24252">
    <property type="entry name" value="ACROSIN-RELATED"/>
    <property type="match status" value="1"/>
</dbReference>
<dbReference type="PRINTS" id="PR00722">
    <property type="entry name" value="CHYMOTRYPSIN"/>
</dbReference>
<evidence type="ECO:0000256" key="7">
    <source>
        <dbReference type="ARBA" id="ARBA00044036"/>
    </source>
</evidence>